<proteinExistence type="predicted"/>
<sequence length="18" mass="2055">MIRIQLNINAPFIVSVLL</sequence>
<gene>
    <name evidence="1" type="ORF">Godav_010653</name>
</gene>
<keyword evidence="2" id="KW-1185">Reference proteome</keyword>
<reference evidence="1 2" key="1">
    <citation type="journal article" date="2019" name="Genome Biol. Evol.">
        <title>Insights into the evolution of the New World diploid cottons (Gossypium, subgenus Houzingenia) based on genome sequencing.</title>
        <authorList>
            <person name="Grover C.E."/>
            <person name="Arick M.A. 2nd"/>
            <person name="Thrash A."/>
            <person name="Conover J.L."/>
            <person name="Sanders W.S."/>
            <person name="Peterson D.G."/>
            <person name="Frelichowski J.E."/>
            <person name="Scheffler J.A."/>
            <person name="Scheffler B.E."/>
            <person name="Wendel J.F."/>
        </authorList>
    </citation>
    <scope>NUCLEOTIDE SEQUENCE [LARGE SCALE GENOMIC DNA]</scope>
    <source>
        <strain evidence="1">27</strain>
        <tissue evidence="1">Leaf</tissue>
    </source>
</reference>
<organism evidence="1 2">
    <name type="scientific">Gossypium davidsonii</name>
    <name type="common">Davidson's cotton</name>
    <name type="synonym">Gossypium klotzschianum subsp. davidsonii</name>
    <dbReference type="NCBI Taxonomy" id="34287"/>
    <lineage>
        <taxon>Eukaryota</taxon>
        <taxon>Viridiplantae</taxon>
        <taxon>Streptophyta</taxon>
        <taxon>Embryophyta</taxon>
        <taxon>Tracheophyta</taxon>
        <taxon>Spermatophyta</taxon>
        <taxon>Magnoliopsida</taxon>
        <taxon>eudicotyledons</taxon>
        <taxon>Gunneridae</taxon>
        <taxon>Pentapetalae</taxon>
        <taxon>rosids</taxon>
        <taxon>malvids</taxon>
        <taxon>Malvales</taxon>
        <taxon>Malvaceae</taxon>
        <taxon>Malvoideae</taxon>
        <taxon>Gossypium</taxon>
    </lineage>
</organism>
<dbReference type="AlphaFoldDB" id="A0A7J8SHB3"/>
<dbReference type="Proteomes" id="UP000593561">
    <property type="component" value="Unassembled WGS sequence"/>
</dbReference>
<comment type="caution">
    <text evidence="1">The sequence shown here is derived from an EMBL/GenBank/DDBJ whole genome shotgun (WGS) entry which is preliminary data.</text>
</comment>
<evidence type="ECO:0000313" key="2">
    <source>
        <dbReference type="Proteomes" id="UP000593561"/>
    </source>
</evidence>
<protein>
    <submittedName>
        <fullName evidence="1">Uncharacterized protein</fullName>
    </submittedName>
</protein>
<dbReference type="EMBL" id="JABFAC010000009">
    <property type="protein sequence ID" value="MBA0625461.1"/>
    <property type="molecule type" value="Genomic_DNA"/>
</dbReference>
<evidence type="ECO:0000313" key="1">
    <source>
        <dbReference type="EMBL" id="MBA0625461.1"/>
    </source>
</evidence>
<name>A0A7J8SHB3_GOSDV</name>
<accession>A0A7J8SHB3</accession>